<protein>
    <submittedName>
        <fullName evidence="1">Uncharacterized protein</fullName>
    </submittedName>
</protein>
<dbReference type="RefSeq" id="WP_110942730.1">
    <property type="nucleotide sequence ID" value="NZ_FQZV01000083.1"/>
</dbReference>
<evidence type="ECO:0000313" key="2">
    <source>
        <dbReference type="Proteomes" id="UP000184536"/>
    </source>
</evidence>
<sequence length="275" mass="31425">MKQAERKKLMERIFKLSAQYDQFIMEEPDSQEMLEQLSAEMAVLAQDYLALVPTRKLSRCPFTGEVFNIPIDDQGLDGLWWNNEHPIRPWSDLLSTFFALDGALKPQGPVEVFPFICAPGPDVPYVIPRILEYVQVKAVISSFKVGNHTAYAVTYFSDPPLDSVMRVNEWGANFYWESGTPFPEMLSPGQRIQLTPDPQEWDFDLAPWIKAGKVLWIAPEDEALVLRSTIYDCPYLNLPGSRKPKYLQNGKMWENGEGIFQDPLQATENSERGED</sequence>
<gene>
    <name evidence="1" type="ORF">SAMN02745975_03786</name>
</gene>
<organism evidence="1 2">
    <name type="scientific">Geosporobacter subterraneus DSM 17957</name>
    <dbReference type="NCBI Taxonomy" id="1121919"/>
    <lineage>
        <taxon>Bacteria</taxon>
        <taxon>Bacillati</taxon>
        <taxon>Bacillota</taxon>
        <taxon>Clostridia</taxon>
        <taxon>Peptostreptococcales</taxon>
        <taxon>Thermotaleaceae</taxon>
        <taxon>Geosporobacter</taxon>
    </lineage>
</organism>
<dbReference type="STRING" id="1121919.SAMN02745975_03786"/>
<accession>A0A1M6Q8B9</accession>
<proteinExistence type="predicted"/>
<evidence type="ECO:0000313" key="1">
    <source>
        <dbReference type="EMBL" id="SHK16441.1"/>
    </source>
</evidence>
<dbReference type="AlphaFoldDB" id="A0A1M6Q8B9"/>
<reference evidence="2" key="1">
    <citation type="submission" date="2016-11" db="EMBL/GenBank/DDBJ databases">
        <authorList>
            <person name="Varghese N."/>
            <person name="Submissions S."/>
        </authorList>
    </citation>
    <scope>NUCLEOTIDE SEQUENCE [LARGE SCALE GENOMIC DNA]</scope>
    <source>
        <strain evidence="2">DSM 17957</strain>
    </source>
</reference>
<dbReference type="OrthoDB" id="4522767at2"/>
<dbReference type="EMBL" id="FQZV01000083">
    <property type="protein sequence ID" value="SHK16441.1"/>
    <property type="molecule type" value="Genomic_DNA"/>
</dbReference>
<name>A0A1M6Q8B9_9FIRM</name>
<keyword evidence="2" id="KW-1185">Reference proteome</keyword>
<dbReference type="Proteomes" id="UP000184536">
    <property type="component" value="Unassembled WGS sequence"/>
</dbReference>